<reference evidence="2" key="1">
    <citation type="submission" date="2022-05" db="EMBL/GenBank/DDBJ databases">
        <title>Novel bacterial taxa in a minimal lignocellulolytic consortium and its capacity to transform plastics disclosed by genome-resolved metagenomics.</title>
        <authorList>
            <person name="Rodriguez C.A.D."/>
            <person name="Diaz-Garcia L."/>
            <person name="Herrera K."/>
            <person name="Tarazona N.A."/>
            <person name="Sproer C."/>
            <person name="Overmann J."/>
            <person name="Jimenez D.J."/>
        </authorList>
    </citation>
    <scope>NUCLEOTIDE SEQUENCE</scope>
    <source>
        <strain evidence="2">MAG5</strain>
    </source>
</reference>
<organism evidence="2 3">
    <name type="scientific">Candidatus Pristimantibacillus lignocellulolyticus</name>
    <dbReference type="NCBI Taxonomy" id="2994561"/>
    <lineage>
        <taxon>Bacteria</taxon>
        <taxon>Bacillati</taxon>
        <taxon>Bacillota</taxon>
        <taxon>Bacilli</taxon>
        <taxon>Bacillales</taxon>
        <taxon>Paenibacillaceae</taxon>
        <taxon>Candidatus Pristimantibacillus</taxon>
    </lineage>
</organism>
<dbReference type="Proteomes" id="UP001056756">
    <property type="component" value="Chromosome"/>
</dbReference>
<keyword evidence="1" id="KW-0472">Membrane</keyword>
<keyword evidence="1" id="KW-1133">Transmembrane helix</keyword>
<dbReference type="GO" id="GO:0005576">
    <property type="term" value="C:extracellular region"/>
    <property type="evidence" value="ECO:0007669"/>
    <property type="project" value="InterPro"/>
</dbReference>
<name>A0A9J6ZIM0_9BACL</name>
<dbReference type="EMBL" id="CP097899">
    <property type="protein sequence ID" value="URN96050.1"/>
    <property type="molecule type" value="Genomic_DNA"/>
</dbReference>
<dbReference type="KEGG" id="plig:NAG76_07425"/>
<dbReference type="PRINTS" id="PR01656">
    <property type="entry name" value="VACCYTOTOXIN"/>
</dbReference>
<gene>
    <name evidence="2" type="ORF">NAG76_07425</name>
</gene>
<feature type="transmembrane region" description="Helical" evidence="1">
    <location>
        <begin position="46"/>
        <end position="67"/>
    </location>
</feature>
<evidence type="ECO:0000256" key="1">
    <source>
        <dbReference type="SAM" id="Phobius"/>
    </source>
</evidence>
<keyword evidence="1" id="KW-0812">Transmembrane</keyword>
<accession>A0A9J6ZIM0</accession>
<sequence length="75" mass="7841">MTKRKLDQPLYAVGLMGAIGINIGAFIVIGYWIGSYLSELTKSNGWVVGGVLTGLAIGIGSAILIVMKMLEGQDG</sequence>
<proteinExistence type="predicted"/>
<protein>
    <submittedName>
        <fullName evidence="2">AtpZ/AtpI family protein</fullName>
    </submittedName>
</protein>
<evidence type="ECO:0000313" key="2">
    <source>
        <dbReference type="EMBL" id="URN96050.1"/>
    </source>
</evidence>
<dbReference type="InterPro" id="IPR003842">
    <property type="entry name" value="Vacuolating_cytotoxin"/>
</dbReference>
<feature type="transmembrane region" description="Helical" evidence="1">
    <location>
        <begin position="12"/>
        <end position="34"/>
    </location>
</feature>
<dbReference type="AlphaFoldDB" id="A0A9J6ZIM0"/>
<evidence type="ECO:0000313" key="3">
    <source>
        <dbReference type="Proteomes" id="UP001056756"/>
    </source>
</evidence>